<comment type="function">
    <text evidence="7">This is one of the proteins that bind and probably mediate the attachment of the 5S RNA into the large ribosomal subunit, where it forms part of the central protuberance.</text>
</comment>
<dbReference type="PANTHER" id="PTHR12899:SF3">
    <property type="entry name" value="LARGE RIBOSOMAL SUBUNIT PROTEIN UL18M"/>
    <property type="match status" value="1"/>
</dbReference>
<dbReference type="EMBL" id="LCQK01000002">
    <property type="protein sequence ID" value="KKW14968.1"/>
    <property type="molecule type" value="Genomic_DNA"/>
</dbReference>
<comment type="caution">
    <text evidence="8">The sequence shown here is derived from an EMBL/GenBank/DDBJ whole genome shotgun (WGS) entry which is preliminary data.</text>
</comment>
<protein>
    <recommendedName>
        <fullName evidence="6 7">Large ribosomal subunit protein uL18</fullName>
    </recommendedName>
</protein>
<proteinExistence type="inferred from homology"/>
<dbReference type="Proteomes" id="UP000034224">
    <property type="component" value="Unassembled WGS sequence"/>
</dbReference>
<dbReference type="InterPro" id="IPR004389">
    <property type="entry name" value="Ribosomal_uL18_bac-type"/>
</dbReference>
<comment type="similarity">
    <text evidence="1 7">Belongs to the universal ribosomal protein uL18 family.</text>
</comment>
<accession>A0A0G1W8D7</accession>
<reference evidence="8 9" key="1">
    <citation type="journal article" date="2015" name="Nature">
        <title>rRNA introns, odd ribosomes, and small enigmatic genomes across a large radiation of phyla.</title>
        <authorList>
            <person name="Brown C.T."/>
            <person name="Hug L.A."/>
            <person name="Thomas B.C."/>
            <person name="Sharon I."/>
            <person name="Castelle C.J."/>
            <person name="Singh A."/>
            <person name="Wilkins M.J."/>
            <person name="Williams K.H."/>
            <person name="Banfield J.F."/>
        </authorList>
    </citation>
    <scope>NUCLEOTIDE SEQUENCE [LARGE SCALE GENOMIC DNA]</scope>
</reference>
<evidence type="ECO:0000256" key="5">
    <source>
        <dbReference type="ARBA" id="ARBA00023274"/>
    </source>
</evidence>
<keyword evidence="2 7" id="KW-0699">rRNA-binding</keyword>
<evidence type="ECO:0000256" key="1">
    <source>
        <dbReference type="ARBA" id="ARBA00007116"/>
    </source>
</evidence>
<dbReference type="AlphaFoldDB" id="A0A0G1W8D7"/>
<evidence type="ECO:0000256" key="7">
    <source>
        <dbReference type="HAMAP-Rule" id="MF_01337"/>
    </source>
</evidence>
<evidence type="ECO:0000256" key="2">
    <source>
        <dbReference type="ARBA" id="ARBA00022730"/>
    </source>
</evidence>
<dbReference type="GO" id="GO:0022625">
    <property type="term" value="C:cytosolic large ribosomal subunit"/>
    <property type="evidence" value="ECO:0007669"/>
    <property type="project" value="TreeGrafter"/>
</dbReference>
<dbReference type="GO" id="GO:0003735">
    <property type="term" value="F:structural constituent of ribosome"/>
    <property type="evidence" value="ECO:0007669"/>
    <property type="project" value="InterPro"/>
</dbReference>
<evidence type="ECO:0000256" key="3">
    <source>
        <dbReference type="ARBA" id="ARBA00022884"/>
    </source>
</evidence>
<name>A0A0G1W8D7_9BACT</name>
<keyword evidence="4 7" id="KW-0689">Ribosomal protein</keyword>
<dbReference type="CDD" id="cd00432">
    <property type="entry name" value="Ribosomal_L18_L5e"/>
    <property type="match status" value="1"/>
</dbReference>
<dbReference type="Pfam" id="PF00861">
    <property type="entry name" value="Ribosomal_L18p"/>
    <property type="match status" value="1"/>
</dbReference>
<dbReference type="InterPro" id="IPR057268">
    <property type="entry name" value="Ribosomal_L18"/>
</dbReference>
<evidence type="ECO:0000256" key="6">
    <source>
        <dbReference type="ARBA" id="ARBA00035197"/>
    </source>
</evidence>
<dbReference type="GO" id="GO:0006412">
    <property type="term" value="P:translation"/>
    <property type="evidence" value="ECO:0007669"/>
    <property type="project" value="UniProtKB-UniRule"/>
</dbReference>
<organism evidence="8 9">
    <name type="scientific">Candidatus Jorgensenbacteria bacterium GW2011_GWB1_50_10</name>
    <dbReference type="NCBI Taxonomy" id="1618665"/>
    <lineage>
        <taxon>Bacteria</taxon>
        <taxon>Candidatus Joergenseniibacteriota</taxon>
    </lineage>
</organism>
<evidence type="ECO:0000313" key="8">
    <source>
        <dbReference type="EMBL" id="KKW14968.1"/>
    </source>
</evidence>
<dbReference type="PANTHER" id="PTHR12899">
    <property type="entry name" value="39S RIBOSOMAL PROTEIN L18, MITOCHONDRIAL"/>
    <property type="match status" value="1"/>
</dbReference>
<keyword evidence="5 7" id="KW-0687">Ribonucleoprotein</keyword>
<gene>
    <name evidence="7" type="primary">rplR</name>
    <name evidence="8" type="ORF">UY55_C0002G0024</name>
</gene>
<dbReference type="HAMAP" id="MF_01337_B">
    <property type="entry name" value="Ribosomal_uL18_B"/>
    <property type="match status" value="1"/>
</dbReference>
<dbReference type="Gene3D" id="3.30.420.100">
    <property type="match status" value="1"/>
</dbReference>
<evidence type="ECO:0000313" key="9">
    <source>
        <dbReference type="Proteomes" id="UP000034224"/>
    </source>
</evidence>
<dbReference type="PATRIC" id="fig|1618665.3.peg.300"/>
<dbReference type="SUPFAM" id="SSF53137">
    <property type="entry name" value="Translational machinery components"/>
    <property type="match status" value="1"/>
</dbReference>
<evidence type="ECO:0000256" key="4">
    <source>
        <dbReference type="ARBA" id="ARBA00022980"/>
    </source>
</evidence>
<sequence length="121" mass="13749">MTGNKSLNKLRTRRGRRVRFKVRGVSLRPRLSVFRANRHIYAQIIDDLKQKTLVSASSLELMKKSKTKIPKTKIAGVVGELLAEKAKVMKIKAVVFDRGAYRYHGRVKALAEAARQKGLEF</sequence>
<dbReference type="GO" id="GO:0008097">
    <property type="term" value="F:5S rRNA binding"/>
    <property type="evidence" value="ECO:0007669"/>
    <property type="project" value="TreeGrafter"/>
</dbReference>
<dbReference type="InterPro" id="IPR005484">
    <property type="entry name" value="Ribosomal_uL18_bac/plant/anim"/>
</dbReference>
<dbReference type="NCBIfam" id="TIGR00060">
    <property type="entry name" value="L18_bact"/>
    <property type="match status" value="1"/>
</dbReference>
<keyword evidence="3 7" id="KW-0694">RNA-binding</keyword>
<dbReference type="STRING" id="1618665.UY55_C0002G0024"/>
<comment type="subunit">
    <text evidence="7">Part of the 50S ribosomal subunit; part of the 5S rRNA/L5/L18/L25 subcomplex. Contacts the 5S and 23S rRNAs.</text>
</comment>
<dbReference type="FunFam" id="3.30.420.100:FF:000001">
    <property type="entry name" value="50S ribosomal protein L18"/>
    <property type="match status" value="1"/>
</dbReference>